<feature type="region of interest" description="Disordered" evidence="1">
    <location>
        <begin position="72"/>
        <end position="103"/>
    </location>
</feature>
<sequence>MEVFPLWSIPKKKTKVAVPIHHAKIAALCSSEHESFGVELTRSVDCGSDTGHSFLDVRIELVTSVETKHYGGQREAEAVEGQDKQTDGQSGTGTTERKKEKKKIWGISRRPEMYILYRCVLGGEVTSSSRLKANRGRKTRVGPPRGSPVVKTPSDKVYVRGMSLGICRTMGAARFPQGLVCGGACGTEVSGQSVRCARDRVVQMLSGADRGPRAISSSGSGRPVPPTGAYKACIRVVTTQAAGATVCGKRVRYRYSDQHTFQIIPLVLGGAATIRLTVLTLTIRPLTVPLSLKGKHFSASKWLVSRPHAHSARKTILKCAAGGLSRFPCRFMKMRVYFLIGLVVKKQNNLIAVGGPQRSGVSCSLSVSADLEFSRLPIAPTTIAANTLSRAVI</sequence>
<name>A0ABD0YRJ0_9HEMI</name>
<dbReference type="EMBL" id="JBFDAA010000013">
    <property type="protein sequence ID" value="KAL1122423.1"/>
    <property type="molecule type" value="Genomic_DNA"/>
</dbReference>
<feature type="region of interest" description="Disordered" evidence="1">
    <location>
        <begin position="130"/>
        <end position="152"/>
    </location>
</feature>
<evidence type="ECO:0000256" key="1">
    <source>
        <dbReference type="SAM" id="MobiDB-lite"/>
    </source>
</evidence>
<accession>A0ABD0YRJ0</accession>
<protein>
    <submittedName>
        <fullName evidence="2">Uncharacterized protein</fullName>
    </submittedName>
</protein>
<feature type="compositionally biased region" description="Basic and acidic residues" evidence="1">
    <location>
        <begin position="72"/>
        <end position="86"/>
    </location>
</feature>
<dbReference type="AlphaFoldDB" id="A0ABD0YRJ0"/>
<proteinExistence type="predicted"/>
<comment type="caution">
    <text evidence="2">The sequence shown here is derived from an EMBL/GenBank/DDBJ whole genome shotgun (WGS) entry which is preliminary data.</text>
</comment>
<dbReference type="Proteomes" id="UP001558652">
    <property type="component" value="Unassembled WGS sequence"/>
</dbReference>
<keyword evidence="3" id="KW-1185">Reference proteome</keyword>
<evidence type="ECO:0000313" key="2">
    <source>
        <dbReference type="EMBL" id="KAL1122423.1"/>
    </source>
</evidence>
<evidence type="ECO:0000313" key="3">
    <source>
        <dbReference type="Proteomes" id="UP001558652"/>
    </source>
</evidence>
<reference evidence="2 3" key="1">
    <citation type="submission" date="2024-07" db="EMBL/GenBank/DDBJ databases">
        <title>Chromosome-level genome assembly of the water stick insect Ranatra chinensis (Heteroptera: Nepidae).</title>
        <authorList>
            <person name="Liu X."/>
        </authorList>
    </citation>
    <scope>NUCLEOTIDE SEQUENCE [LARGE SCALE GENOMIC DNA]</scope>
    <source>
        <strain evidence="2">Cailab_2021Rc</strain>
        <tissue evidence="2">Muscle</tissue>
    </source>
</reference>
<organism evidence="2 3">
    <name type="scientific">Ranatra chinensis</name>
    <dbReference type="NCBI Taxonomy" id="642074"/>
    <lineage>
        <taxon>Eukaryota</taxon>
        <taxon>Metazoa</taxon>
        <taxon>Ecdysozoa</taxon>
        <taxon>Arthropoda</taxon>
        <taxon>Hexapoda</taxon>
        <taxon>Insecta</taxon>
        <taxon>Pterygota</taxon>
        <taxon>Neoptera</taxon>
        <taxon>Paraneoptera</taxon>
        <taxon>Hemiptera</taxon>
        <taxon>Heteroptera</taxon>
        <taxon>Panheteroptera</taxon>
        <taxon>Nepomorpha</taxon>
        <taxon>Nepidae</taxon>
        <taxon>Ranatrinae</taxon>
        <taxon>Ranatra</taxon>
    </lineage>
</organism>
<gene>
    <name evidence="2" type="ORF">AAG570_002754</name>
</gene>